<dbReference type="AlphaFoldDB" id="A0A0J8U416"/>
<proteinExistence type="inferred from homology"/>
<sequence>MTASLAPQFVVTDDELHVLAARLGVQALPLVLNLRTRHPTETARTVAIGEATRSLTERGLLSAGEVGADLAATVQSLQRPDRELAMRLVTPDGLARVAVVRRGAQCVSACRVRDEITLDLIDDGASLSSAAGALLQRLPASAPAEFTPVGALLSETAQALSDSHDATELSDQVRALGADIRTAMTLGAALAARLAFAEIVYQALDDDVDRIARTPGAVGIFYTKRGRIVGAPSASPTGQLWTTLKPGSDHTIKQAIGQLVELSGYRWGDC</sequence>
<evidence type="ECO:0000256" key="4">
    <source>
        <dbReference type="ARBA" id="ARBA00023186"/>
    </source>
</evidence>
<dbReference type="Pfam" id="PF14011">
    <property type="entry name" value="ESX-1_EspG"/>
    <property type="match status" value="1"/>
</dbReference>
<accession>A0A0J8U416</accession>
<keyword evidence="4" id="KW-0143">Chaperone</keyword>
<keyword evidence="3" id="KW-0963">Cytoplasm</keyword>
<comment type="similarity">
    <text evidence="2">Belongs to the EspG family.</text>
</comment>
<evidence type="ECO:0008006" key="7">
    <source>
        <dbReference type="Google" id="ProtNLM"/>
    </source>
</evidence>
<dbReference type="OrthoDB" id="3681944at2"/>
<protein>
    <recommendedName>
        <fullName evidence="7">ESX secretion-associated protein EspG</fullName>
    </recommendedName>
</protein>
<reference evidence="5 6" key="1">
    <citation type="submission" date="2015-06" db="EMBL/GenBank/DDBJ databases">
        <title>Genome sequence of Mycobacterium conceptionense strain MLE.</title>
        <authorList>
            <person name="Greninger A.L."/>
            <person name="Cunningham G."/>
            <person name="Chiu C.Y."/>
            <person name="Miller S."/>
        </authorList>
    </citation>
    <scope>NUCLEOTIDE SEQUENCE [LARGE SCALE GENOMIC DNA]</scope>
    <source>
        <strain evidence="5 6">MLE</strain>
    </source>
</reference>
<dbReference type="PATRIC" id="fig|451644.5.peg.5437"/>
<evidence type="ECO:0000256" key="2">
    <source>
        <dbReference type="ARBA" id="ARBA00006411"/>
    </source>
</evidence>
<dbReference type="InterPro" id="IPR025734">
    <property type="entry name" value="EspG"/>
</dbReference>
<dbReference type="RefSeq" id="WP_019344980.1">
    <property type="nucleotide sequence ID" value="NZ_AGSZ01000216.1"/>
</dbReference>
<evidence type="ECO:0000256" key="3">
    <source>
        <dbReference type="ARBA" id="ARBA00022490"/>
    </source>
</evidence>
<organism evidence="5 6">
    <name type="scientific">Mycolicibacterium conceptionense</name>
    <dbReference type="NCBI Taxonomy" id="451644"/>
    <lineage>
        <taxon>Bacteria</taxon>
        <taxon>Bacillati</taxon>
        <taxon>Actinomycetota</taxon>
        <taxon>Actinomycetes</taxon>
        <taxon>Mycobacteriales</taxon>
        <taxon>Mycobacteriaceae</taxon>
        <taxon>Mycolicibacterium</taxon>
    </lineage>
</organism>
<evidence type="ECO:0000313" key="5">
    <source>
        <dbReference type="EMBL" id="KMV15180.1"/>
    </source>
</evidence>
<dbReference type="EMBL" id="LFOD01000034">
    <property type="protein sequence ID" value="KMV15180.1"/>
    <property type="molecule type" value="Genomic_DNA"/>
</dbReference>
<gene>
    <name evidence="5" type="ORF">ACT17_26355</name>
</gene>
<dbReference type="Proteomes" id="UP000037594">
    <property type="component" value="Unassembled WGS sequence"/>
</dbReference>
<evidence type="ECO:0000313" key="6">
    <source>
        <dbReference type="Proteomes" id="UP000037594"/>
    </source>
</evidence>
<comment type="subcellular location">
    <subcellularLocation>
        <location evidence="1">Cytoplasm</location>
    </subcellularLocation>
</comment>
<name>A0A0J8U416_9MYCO</name>
<evidence type="ECO:0000256" key="1">
    <source>
        <dbReference type="ARBA" id="ARBA00004496"/>
    </source>
</evidence>
<dbReference type="GO" id="GO:0005737">
    <property type="term" value="C:cytoplasm"/>
    <property type="evidence" value="ECO:0007669"/>
    <property type="project" value="UniProtKB-SubCell"/>
</dbReference>
<comment type="caution">
    <text evidence="5">The sequence shown here is derived from an EMBL/GenBank/DDBJ whole genome shotgun (WGS) entry which is preliminary data.</text>
</comment>